<dbReference type="Pfam" id="PF12051">
    <property type="entry name" value="DUF3533"/>
    <property type="match status" value="1"/>
</dbReference>
<dbReference type="PANTHER" id="PTHR34814">
    <property type="entry name" value="NITROSOGUANIDINE RESISTANCE PROTEIN SNG1"/>
    <property type="match status" value="1"/>
</dbReference>
<dbReference type="RefSeq" id="XP_007741328.1">
    <property type="nucleotide sequence ID" value="XM_007743138.1"/>
</dbReference>
<proteinExistence type="predicted"/>
<keyword evidence="1" id="KW-0812">Transmembrane</keyword>
<feature type="domain" description="DUF3533" evidence="2">
    <location>
        <begin position="2"/>
        <end position="114"/>
    </location>
</feature>
<dbReference type="Proteomes" id="UP000019471">
    <property type="component" value="Unassembled WGS sequence"/>
</dbReference>
<gene>
    <name evidence="3" type="ORF">A1O5_02523</name>
</gene>
<comment type="caution">
    <text evidence="3">The sequence shown here is derived from an EMBL/GenBank/DDBJ whole genome shotgun (WGS) entry which is preliminary data.</text>
</comment>
<feature type="transmembrane region" description="Helical" evidence="1">
    <location>
        <begin position="48"/>
        <end position="71"/>
    </location>
</feature>
<keyword evidence="1" id="KW-0472">Membrane</keyword>
<sequence length="120" mass="13930">MSIGLIYLIIFASFSFDFFIPTHMKLVLEESSDPHPPLKFIHLVTWRYFSTIIAYFCLSLCYSLVGLAFHFPLSRKPPPGQNAWLETDVANNTNHFGHATFVVYWMMNWLGMVLRAKILQ</sequence>
<name>W9X201_9EURO</name>
<dbReference type="PANTHER" id="PTHR34814:SF1">
    <property type="entry name" value="NITROSOGUANIDINE RESISTANCE PROTEIN SNG1"/>
    <property type="match status" value="1"/>
</dbReference>
<protein>
    <recommendedName>
        <fullName evidence="2">DUF3533 domain-containing protein</fullName>
    </recommendedName>
</protein>
<dbReference type="GO" id="GO:0016020">
    <property type="term" value="C:membrane"/>
    <property type="evidence" value="ECO:0007669"/>
    <property type="project" value="TreeGrafter"/>
</dbReference>
<dbReference type="InterPro" id="IPR022703">
    <property type="entry name" value="DUF3533"/>
</dbReference>
<dbReference type="EMBL" id="AMGX01000003">
    <property type="protein sequence ID" value="EXJ74228.1"/>
    <property type="molecule type" value="Genomic_DNA"/>
</dbReference>
<dbReference type="OrthoDB" id="2140105at2759"/>
<dbReference type="InterPro" id="IPR053001">
    <property type="entry name" value="MNNG_permease-like"/>
</dbReference>
<evidence type="ECO:0000313" key="3">
    <source>
        <dbReference type="EMBL" id="EXJ74228.1"/>
    </source>
</evidence>
<organism evidence="3 4">
    <name type="scientific">Cladophialophora psammophila CBS 110553</name>
    <dbReference type="NCBI Taxonomy" id="1182543"/>
    <lineage>
        <taxon>Eukaryota</taxon>
        <taxon>Fungi</taxon>
        <taxon>Dikarya</taxon>
        <taxon>Ascomycota</taxon>
        <taxon>Pezizomycotina</taxon>
        <taxon>Eurotiomycetes</taxon>
        <taxon>Chaetothyriomycetidae</taxon>
        <taxon>Chaetothyriales</taxon>
        <taxon>Herpotrichiellaceae</taxon>
        <taxon>Cladophialophora</taxon>
    </lineage>
</organism>
<evidence type="ECO:0000313" key="4">
    <source>
        <dbReference type="Proteomes" id="UP000019471"/>
    </source>
</evidence>
<keyword evidence="4" id="KW-1185">Reference proteome</keyword>
<reference evidence="3 4" key="1">
    <citation type="submission" date="2013-03" db="EMBL/GenBank/DDBJ databases">
        <title>The Genome Sequence of Cladophialophora psammophila CBS 110553.</title>
        <authorList>
            <consortium name="The Broad Institute Genomics Platform"/>
            <person name="Cuomo C."/>
            <person name="de Hoog S."/>
            <person name="Gorbushina A."/>
            <person name="Walker B."/>
            <person name="Young S.K."/>
            <person name="Zeng Q."/>
            <person name="Gargeya S."/>
            <person name="Fitzgerald M."/>
            <person name="Haas B."/>
            <person name="Abouelleil A."/>
            <person name="Allen A.W."/>
            <person name="Alvarado L."/>
            <person name="Arachchi H.M."/>
            <person name="Berlin A.M."/>
            <person name="Chapman S.B."/>
            <person name="Gainer-Dewar J."/>
            <person name="Goldberg J."/>
            <person name="Griggs A."/>
            <person name="Gujja S."/>
            <person name="Hansen M."/>
            <person name="Howarth C."/>
            <person name="Imamovic A."/>
            <person name="Ireland A."/>
            <person name="Larimer J."/>
            <person name="McCowan C."/>
            <person name="Murphy C."/>
            <person name="Pearson M."/>
            <person name="Poon T.W."/>
            <person name="Priest M."/>
            <person name="Roberts A."/>
            <person name="Saif S."/>
            <person name="Shea T."/>
            <person name="Sisk P."/>
            <person name="Sykes S."/>
            <person name="Wortman J."/>
            <person name="Nusbaum C."/>
            <person name="Birren B."/>
        </authorList>
    </citation>
    <scope>NUCLEOTIDE SEQUENCE [LARGE SCALE GENOMIC DNA]</scope>
    <source>
        <strain evidence="3 4">CBS 110553</strain>
    </source>
</reference>
<keyword evidence="1" id="KW-1133">Transmembrane helix</keyword>
<evidence type="ECO:0000256" key="1">
    <source>
        <dbReference type="SAM" id="Phobius"/>
    </source>
</evidence>
<dbReference type="AlphaFoldDB" id="W9X201"/>
<accession>W9X201</accession>
<dbReference type="STRING" id="1182543.W9X201"/>
<dbReference type="GeneID" id="19187255"/>
<feature type="transmembrane region" description="Helical" evidence="1">
    <location>
        <begin position="6"/>
        <end position="28"/>
    </location>
</feature>
<dbReference type="HOGENOM" id="CLU_2049462_0_0_1"/>
<evidence type="ECO:0000259" key="2">
    <source>
        <dbReference type="Pfam" id="PF12051"/>
    </source>
</evidence>